<dbReference type="STRING" id="1006004.GBAG_2499"/>
<proteinExistence type="predicted"/>
<protein>
    <submittedName>
        <fullName evidence="1">Uncharacterized protein</fullName>
    </submittedName>
</protein>
<sequence>MMLTYDCYRNAISTGSRVMVFNKGLTGVIKAIHGEGKSAEQIRRSQCVEIEGCEGVFCPMELVRLELH</sequence>
<dbReference type="InterPro" id="IPR017704">
    <property type="entry name" value="Se-bd_putative_YdfZ"/>
</dbReference>
<dbReference type="eggNOG" id="ENOG503320I">
    <property type="taxonomic scope" value="Bacteria"/>
</dbReference>
<dbReference type="EMBL" id="JMPI01000032">
    <property type="protein sequence ID" value="KFC81216.1"/>
    <property type="molecule type" value="Genomic_DNA"/>
</dbReference>
<accession>A0A085GBX1</accession>
<dbReference type="NCBIfam" id="TIGR03318">
    <property type="entry name" value="YdfZ_fam"/>
    <property type="match status" value="1"/>
</dbReference>
<gene>
    <name evidence="1" type="ORF">GBAG_2499</name>
</gene>
<dbReference type="Proteomes" id="UP000028653">
    <property type="component" value="Unassembled WGS sequence"/>
</dbReference>
<keyword evidence="2" id="KW-1185">Reference proteome</keyword>
<evidence type="ECO:0000313" key="1">
    <source>
        <dbReference type="EMBL" id="KFC81216.1"/>
    </source>
</evidence>
<reference evidence="1 2" key="1">
    <citation type="submission" date="2014-05" db="EMBL/GenBank/DDBJ databases">
        <title>ATOL: Assembling a taxonomically balanced genome-scale reconstruction of the evolutionary history of the Enterobacteriaceae.</title>
        <authorList>
            <person name="Plunkett G.III."/>
            <person name="Neeno-Eckwall E.C."/>
            <person name="Glasner J.D."/>
            <person name="Perna N.T."/>
        </authorList>
    </citation>
    <scope>NUCLEOTIDE SEQUENCE [LARGE SCALE GENOMIC DNA]</scope>
    <source>
        <strain evidence="1 2">ATCC 33320</strain>
    </source>
</reference>
<evidence type="ECO:0000313" key="2">
    <source>
        <dbReference type="Proteomes" id="UP000028653"/>
    </source>
</evidence>
<name>A0A085GBX1_9ENTR</name>
<dbReference type="Pfam" id="PF14001">
    <property type="entry name" value="YdfZ"/>
    <property type="match status" value="1"/>
</dbReference>
<comment type="caution">
    <text evidence="1">The sequence shown here is derived from an EMBL/GenBank/DDBJ whole genome shotgun (WGS) entry which is preliminary data.</text>
</comment>
<organism evidence="1 2">
    <name type="scientific">Buttiauxella agrestis ATCC 33320</name>
    <dbReference type="NCBI Taxonomy" id="1006004"/>
    <lineage>
        <taxon>Bacteria</taxon>
        <taxon>Pseudomonadati</taxon>
        <taxon>Pseudomonadota</taxon>
        <taxon>Gammaproteobacteria</taxon>
        <taxon>Enterobacterales</taxon>
        <taxon>Enterobacteriaceae</taxon>
        <taxon>Buttiauxella</taxon>
    </lineage>
</organism>
<dbReference type="AlphaFoldDB" id="A0A085GBX1"/>